<evidence type="ECO:0000313" key="2">
    <source>
        <dbReference type="EMBL" id="QTH63916.1"/>
    </source>
</evidence>
<dbReference type="RefSeq" id="WP_208831971.1">
    <property type="nucleotide sequence ID" value="NZ_CP072110.1"/>
</dbReference>
<dbReference type="Gene3D" id="3.40.630.30">
    <property type="match status" value="1"/>
</dbReference>
<dbReference type="PANTHER" id="PTHR43792">
    <property type="entry name" value="GNAT FAMILY, PUTATIVE (AFU_ORTHOLOGUE AFUA_3G00765)-RELATED-RELATED"/>
    <property type="match status" value="1"/>
</dbReference>
<dbReference type="GO" id="GO:0016747">
    <property type="term" value="F:acyltransferase activity, transferring groups other than amino-acyl groups"/>
    <property type="evidence" value="ECO:0007669"/>
    <property type="project" value="InterPro"/>
</dbReference>
<dbReference type="KEGG" id="psym:J1N51_14670"/>
<name>A0A975HI62_9GAMM</name>
<dbReference type="InterPro" id="IPR051531">
    <property type="entry name" value="N-acetyltransferase"/>
</dbReference>
<organism evidence="2 3">
    <name type="scientific">Psychrosphaera ytuae</name>
    <dbReference type="NCBI Taxonomy" id="2820710"/>
    <lineage>
        <taxon>Bacteria</taxon>
        <taxon>Pseudomonadati</taxon>
        <taxon>Pseudomonadota</taxon>
        <taxon>Gammaproteobacteria</taxon>
        <taxon>Alteromonadales</taxon>
        <taxon>Pseudoalteromonadaceae</taxon>
        <taxon>Psychrosphaera</taxon>
    </lineage>
</organism>
<proteinExistence type="predicted"/>
<dbReference type="Pfam" id="PF13302">
    <property type="entry name" value="Acetyltransf_3"/>
    <property type="match status" value="1"/>
</dbReference>
<dbReference type="Proteomes" id="UP000682739">
    <property type="component" value="Chromosome"/>
</dbReference>
<reference evidence="2" key="1">
    <citation type="submission" date="2021-03" db="EMBL/GenBank/DDBJ databases">
        <title>Description of Psychrosphaera ytuae sp. nov. isolated from deep sea sediment of South China Sea.</title>
        <authorList>
            <person name="Zhang J."/>
            <person name="Xu X.-D."/>
        </authorList>
    </citation>
    <scope>NUCLEOTIDE SEQUENCE</scope>
    <source>
        <strain evidence="2">MTZ26</strain>
    </source>
</reference>
<sequence length="180" mass="20357">MDKNRVLAGEHLFDTERLTVRQLTLNDRQFMFDLLNSDGFKQNIADRGIDTLDKAEGEILQRYTLQYPKLGFFVVTKQDDGTAIGGVTLIQRDYLDVPDIGYAFLEKFGGQGYALEASRGLLEWAVDQNAYQKLCAITLPSNHRSINLLNKLGFEFIDVRPLGEPPIPESYFEYAVKSGV</sequence>
<protein>
    <submittedName>
        <fullName evidence="2">GNAT family N-acetyltransferase</fullName>
    </submittedName>
</protein>
<dbReference type="EMBL" id="CP072110">
    <property type="protein sequence ID" value="QTH63916.1"/>
    <property type="molecule type" value="Genomic_DNA"/>
</dbReference>
<dbReference type="PROSITE" id="PS51186">
    <property type="entry name" value="GNAT"/>
    <property type="match status" value="1"/>
</dbReference>
<gene>
    <name evidence="2" type="ORF">J1N51_14670</name>
</gene>
<dbReference type="InterPro" id="IPR000182">
    <property type="entry name" value="GNAT_dom"/>
</dbReference>
<dbReference type="PANTHER" id="PTHR43792:SF1">
    <property type="entry name" value="N-ACETYLTRANSFERASE DOMAIN-CONTAINING PROTEIN"/>
    <property type="match status" value="1"/>
</dbReference>
<dbReference type="AlphaFoldDB" id="A0A975HI62"/>
<dbReference type="InterPro" id="IPR016181">
    <property type="entry name" value="Acyl_CoA_acyltransferase"/>
</dbReference>
<feature type="domain" description="N-acetyltransferase" evidence="1">
    <location>
        <begin position="18"/>
        <end position="177"/>
    </location>
</feature>
<evidence type="ECO:0000259" key="1">
    <source>
        <dbReference type="PROSITE" id="PS51186"/>
    </source>
</evidence>
<evidence type="ECO:0000313" key="3">
    <source>
        <dbReference type="Proteomes" id="UP000682739"/>
    </source>
</evidence>
<dbReference type="SUPFAM" id="SSF55729">
    <property type="entry name" value="Acyl-CoA N-acyltransferases (Nat)"/>
    <property type="match status" value="1"/>
</dbReference>
<accession>A0A975HI62</accession>
<keyword evidence="3" id="KW-1185">Reference proteome</keyword>